<proteinExistence type="predicted"/>
<comment type="caution">
    <text evidence="2">The sequence shown here is derived from an EMBL/GenBank/DDBJ whole genome shotgun (WGS) entry which is preliminary data.</text>
</comment>
<dbReference type="RefSeq" id="WP_015787854.1">
    <property type="nucleotide sequence ID" value="NZ_CALJZO010000068.1"/>
</dbReference>
<protein>
    <recommendedName>
        <fullName evidence="4">DUF4244 domain-containing protein</fullName>
    </recommendedName>
</protein>
<accession>A0A837DBQ3</accession>
<dbReference type="OMA" id="YAFCTIA"/>
<dbReference type="Pfam" id="PF14029">
    <property type="entry name" value="DUF4244"/>
    <property type="match status" value="1"/>
</dbReference>
<keyword evidence="1" id="KW-0472">Membrane</keyword>
<evidence type="ECO:0000313" key="2">
    <source>
        <dbReference type="EMBL" id="KHF44338.1"/>
    </source>
</evidence>
<evidence type="ECO:0008006" key="4">
    <source>
        <dbReference type="Google" id="ProtNLM"/>
    </source>
</evidence>
<keyword evidence="1" id="KW-1133">Transmembrane helix</keyword>
<dbReference type="InterPro" id="IPR025338">
    <property type="entry name" value="DUF4244"/>
</dbReference>
<sequence length="59" mass="6112">MLDRILDTDGSDEGMSTAEYAIGTIAAAAFAALLYAIVTGDSVLTALTSLIERAISVDF</sequence>
<evidence type="ECO:0000256" key="1">
    <source>
        <dbReference type="SAM" id="Phobius"/>
    </source>
</evidence>
<gene>
    <name evidence="2" type="ORF">MINT15_12200</name>
</gene>
<dbReference type="Proteomes" id="UP000030848">
    <property type="component" value="Unassembled WGS sequence"/>
</dbReference>
<evidence type="ECO:0000313" key="3">
    <source>
        <dbReference type="Proteomes" id="UP000030848"/>
    </source>
</evidence>
<name>A0A837DBQ3_9PSEU</name>
<reference evidence="2 3" key="1">
    <citation type="submission" date="2014-10" db="EMBL/GenBank/DDBJ databases">
        <title>Genome sequence of Micropolyspora internatus JCM3315.</title>
        <authorList>
            <person name="Shin S.-K."/>
            <person name="Yi H."/>
        </authorList>
    </citation>
    <scope>NUCLEOTIDE SEQUENCE [LARGE SCALE GENOMIC DNA]</scope>
    <source>
        <strain evidence="2 3">JCM 3315</strain>
    </source>
</reference>
<dbReference type="EMBL" id="JRZE01000003">
    <property type="protein sequence ID" value="KHF44338.1"/>
    <property type="molecule type" value="Genomic_DNA"/>
</dbReference>
<organism evidence="2 3">
    <name type="scientific">Saccharomonospora viridis</name>
    <dbReference type="NCBI Taxonomy" id="1852"/>
    <lineage>
        <taxon>Bacteria</taxon>
        <taxon>Bacillati</taxon>
        <taxon>Actinomycetota</taxon>
        <taxon>Actinomycetes</taxon>
        <taxon>Pseudonocardiales</taxon>
        <taxon>Pseudonocardiaceae</taxon>
        <taxon>Saccharomonospora</taxon>
    </lineage>
</organism>
<keyword evidence="1" id="KW-0812">Transmembrane</keyword>
<feature type="transmembrane region" description="Helical" evidence="1">
    <location>
        <begin position="20"/>
        <end position="38"/>
    </location>
</feature>
<dbReference type="AlphaFoldDB" id="A0A837DBQ3"/>